<dbReference type="Pfam" id="PF12697">
    <property type="entry name" value="Abhydrolase_6"/>
    <property type="match status" value="1"/>
</dbReference>
<organism evidence="2 3">
    <name type="scientific">Saccharomycopsis crataegensis</name>
    <dbReference type="NCBI Taxonomy" id="43959"/>
    <lineage>
        <taxon>Eukaryota</taxon>
        <taxon>Fungi</taxon>
        <taxon>Dikarya</taxon>
        <taxon>Ascomycota</taxon>
        <taxon>Saccharomycotina</taxon>
        <taxon>Saccharomycetes</taxon>
        <taxon>Saccharomycopsidaceae</taxon>
        <taxon>Saccharomycopsis</taxon>
    </lineage>
</organism>
<accession>A0AAV5QLP0</accession>
<dbReference type="RefSeq" id="XP_064852445.1">
    <property type="nucleotide sequence ID" value="XM_064996373.1"/>
</dbReference>
<dbReference type="PANTHER" id="PTHR43194">
    <property type="entry name" value="HYDROLASE ALPHA/BETA FOLD FAMILY"/>
    <property type="match status" value="1"/>
</dbReference>
<dbReference type="PANTHER" id="PTHR43194:SF2">
    <property type="entry name" value="PEROXISOMAL MEMBRANE PROTEIN LPX1"/>
    <property type="match status" value="1"/>
</dbReference>
<evidence type="ECO:0000259" key="1">
    <source>
        <dbReference type="Pfam" id="PF12697"/>
    </source>
</evidence>
<dbReference type="AlphaFoldDB" id="A0AAV5QLP0"/>
<keyword evidence="3" id="KW-1185">Reference proteome</keyword>
<feature type="domain" description="AB hydrolase-1" evidence="1">
    <location>
        <begin position="53"/>
        <end position="336"/>
    </location>
</feature>
<comment type="caution">
    <text evidence="2">The sequence shown here is derived from an EMBL/GenBank/DDBJ whole genome shotgun (WGS) entry which is preliminary data.</text>
</comment>
<protein>
    <submittedName>
        <fullName evidence="2">Triglyceride lipase</fullName>
    </submittedName>
</protein>
<dbReference type="Proteomes" id="UP001360560">
    <property type="component" value="Unassembled WGS sequence"/>
</dbReference>
<dbReference type="Gene3D" id="3.40.50.1820">
    <property type="entry name" value="alpha/beta hydrolase"/>
    <property type="match status" value="1"/>
</dbReference>
<evidence type="ECO:0000313" key="3">
    <source>
        <dbReference type="Proteomes" id="UP001360560"/>
    </source>
</evidence>
<name>A0AAV5QLP0_9ASCO</name>
<dbReference type="InterPro" id="IPR029058">
    <property type="entry name" value="AB_hydrolase_fold"/>
</dbReference>
<dbReference type="InterPro" id="IPR050228">
    <property type="entry name" value="Carboxylesterase_BioH"/>
</dbReference>
<dbReference type="GeneID" id="90073424"/>
<dbReference type="SUPFAM" id="SSF53474">
    <property type="entry name" value="alpha/beta-Hydrolases"/>
    <property type="match status" value="1"/>
</dbReference>
<dbReference type="InterPro" id="IPR000073">
    <property type="entry name" value="AB_hydrolase_1"/>
</dbReference>
<gene>
    <name evidence="2" type="ORF">DASC09_027700</name>
</gene>
<sequence>MSNLYNKSQHSTTAAYPRYNPASTISPYDVLEVVYNKYVSTATGVASKPTVNLIFVHGNGMNKSIWNYHANYLFNYQKDHESPFHISTIVTFDSVNHGDSAVINKGKLGITFDWKDNGKDILEIIRAERLHLNNDKLILVGHSFGAFSALYANLLNPGIFDSVVVIDPIVYPITTKNNNRSNSNPGKKEISILGYNLFSRKLKSEFDSAEEMKKYFFKDSSWKSMKQEIVQDMYADEYLETYDVATDTIKYKLKTSLEQQMITYSNYYSSIETFGSNYHIFRNPIHFILGGRSNSFNRSRFLQEIIPKYPVPEITWSEIYNGSHLLHAEYPKEFLELILNFIVDRVDKSGKKEDEEGKKYRKSKEELKNNYIKMLDGRTLTENQRDEIFKDWYKQLKNGGFWDCDFIPSTIEASKLKWKL</sequence>
<reference evidence="2 3" key="1">
    <citation type="journal article" date="2023" name="Elife">
        <title>Identification of key yeast species and microbe-microbe interactions impacting larval growth of Drosophila in the wild.</title>
        <authorList>
            <person name="Mure A."/>
            <person name="Sugiura Y."/>
            <person name="Maeda R."/>
            <person name="Honda K."/>
            <person name="Sakurai N."/>
            <person name="Takahashi Y."/>
            <person name="Watada M."/>
            <person name="Katoh T."/>
            <person name="Gotoh A."/>
            <person name="Gotoh Y."/>
            <person name="Taniguchi I."/>
            <person name="Nakamura K."/>
            <person name="Hayashi T."/>
            <person name="Katayama T."/>
            <person name="Uemura T."/>
            <person name="Hattori Y."/>
        </authorList>
    </citation>
    <scope>NUCLEOTIDE SEQUENCE [LARGE SCALE GENOMIC DNA]</scope>
    <source>
        <strain evidence="2 3">SC-9</strain>
    </source>
</reference>
<evidence type="ECO:0000313" key="2">
    <source>
        <dbReference type="EMBL" id="GMM35445.1"/>
    </source>
</evidence>
<dbReference type="EMBL" id="BTFZ01000006">
    <property type="protein sequence ID" value="GMM35445.1"/>
    <property type="molecule type" value="Genomic_DNA"/>
</dbReference>
<proteinExistence type="predicted"/>